<evidence type="ECO:0008006" key="5">
    <source>
        <dbReference type="Google" id="ProtNLM"/>
    </source>
</evidence>
<dbReference type="Pfam" id="PF02598">
    <property type="entry name" value="Methyltrn_RNA_3"/>
    <property type="match status" value="1"/>
</dbReference>
<protein>
    <recommendedName>
        <fullName evidence="5">DUF171-domain-containing protein</fullName>
    </recommendedName>
</protein>
<comment type="caution">
    <text evidence="3">The sequence shown here is derived from an EMBL/GenBank/DDBJ whole genome shotgun (WGS) entry which is preliminary data.</text>
</comment>
<dbReference type="PANTHER" id="PTHR12150">
    <property type="entry name" value="CLASS IV SAM-BINDING METHYLTRANSFERASE-RELATED"/>
    <property type="match status" value="1"/>
</dbReference>
<proteinExistence type="inferred from homology"/>
<dbReference type="Gene3D" id="2.40.50.140">
    <property type="entry name" value="Nucleic acid-binding proteins"/>
    <property type="match status" value="1"/>
</dbReference>
<name>A0AAD5EG24_UMBRA</name>
<dbReference type="InterPro" id="IPR029026">
    <property type="entry name" value="tRNA_m1G_MTases_N"/>
</dbReference>
<comment type="similarity">
    <text evidence="1">Belongs to the class IV-like SAM-binding methyltransferase superfamily.</text>
</comment>
<evidence type="ECO:0000313" key="3">
    <source>
        <dbReference type="EMBL" id="KAI8582819.1"/>
    </source>
</evidence>
<evidence type="ECO:0000256" key="1">
    <source>
        <dbReference type="ARBA" id="ARBA00009841"/>
    </source>
</evidence>
<dbReference type="EMBL" id="MU620898">
    <property type="protein sequence ID" value="KAI8582819.1"/>
    <property type="molecule type" value="Genomic_DNA"/>
</dbReference>
<dbReference type="GeneID" id="75911644"/>
<reference evidence="3" key="1">
    <citation type="submission" date="2021-06" db="EMBL/GenBank/DDBJ databases">
        <authorList>
            <consortium name="DOE Joint Genome Institute"/>
            <person name="Mondo S.J."/>
            <person name="Amses K.R."/>
            <person name="Simmons D.R."/>
            <person name="Longcore J.E."/>
            <person name="Seto K."/>
            <person name="Alves G.H."/>
            <person name="Bonds A.E."/>
            <person name="Quandt C.A."/>
            <person name="Davis W.J."/>
            <person name="Chang Y."/>
            <person name="Letcher P.M."/>
            <person name="Powell M.J."/>
            <person name="Kuo A."/>
            <person name="Labutti K."/>
            <person name="Pangilinan J."/>
            <person name="Andreopoulos W."/>
            <person name="Tritt A."/>
            <person name="Riley R."/>
            <person name="Hundley H."/>
            <person name="Johnson J."/>
            <person name="Lipzen A."/>
            <person name="Barry K."/>
            <person name="Berbee M.L."/>
            <person name="Buchler N.E."/>
            <person name="Grigoriev I.V."/>
            <person name="Spatafora J.W."/>
            <person name="Stajich J.E."/>
            <person name="James T.Y."/>
        </authorList>
    </citation>
    <scope>NUCLEOTIDE SEQUENCE</scope>
    <source>
        <strain evidence="3">AG</strain>
    </source>
</reference>
<feature type="region of interest" description="Disordered" evidence="2">
    <location>
        <begin position="1"/>
        <end position="33"/>
    </location>
</feature>
<dbReference type="CDD" id="cd18086">
    <property type="entry name" value="HsC9orf114-like"/>
    <property type="match status" value="1"/>
</dbReference>
<dbReference type="InterPro" id="IPR012340">
    <property type="entry name" value="NA-bd_OB-fold"/>
</dbReference>
<dbReference type="SUPFAM" id="SSF50249">
    <property type="entry name" value="Nucleic acid-binding proteins"/>
    <property type="match status" value="1"/>
</dbReference>
<gene>
    <name evidence="3" type="ORF">K450DRAFT_224961</name>
</gene>
<organism evidence="3 4">
    <name type="scientific">Umbelopsis ramanniana AG</name>
    <dbReference type="NCBI Taxonomy" id="1314678"/>
    <lineage>
        <taxon>Eukaryota</taxon>
        <taxon>Fungi</taxon>
        <taxon>Fungi incertae sedis</taxon>
        <taxon>Mucoromycota</taxon>
        <taxon>Mucoromycotina</taxon>
        <taxon>Umbelopsidomycetes</taxon>
        <taxon>Umbelopsidales</taxon>
        <taxon>Umbelopsidaceae</taxon>
        <taxon>Umbelopsis</taxon>
    </lineage>
</organism>
<reference evidence="3" key="2">
    <citation type="journal article" date="2022" name="Proc. Natl. Acad. Sci. U.S.A.">
        <title>Diploid-dominant life cycles characterize the early evolution of Fungi.</title>
        <authorList>
            <person name="Amses K.R."/>
            <person name="Simmons D.R."/>
            <person name="Longcore J.E."/>
            <person name="Mondo S.J."/>
            <person name="Seto K."/>
            <person name="Jeronimo G.H."/>
            <person name="Bonds A.E."/>
            <person name="Quandt C.A."/>
            <person name="Davis W.J."/>
            <person name="Chang Y."/>
            <person name="Federici B.A."/>
            <person name="Kuo A."/>
            <person name="LaButti K."/>
            <person name="Pangilinan J."/>
            <person name="Andreopoulos W."/>
            <person name="Tritt A."/>
            <person name="Riley R."/>
            <person name="Hundley H."/>
            <person name="Johnson J."/>
            <person name="Lipzen A."/>
            <person name="Barry K."/>
            <person name="Lang B.F."/>
            <person name="Cuomo C.A."/>
            <person name="Buchler N.E."/>
            <person name="Grigoriev I.V."/>
            <person name="Spatafora J.W."/>
            <person name="Stajich J.E."/>
            <person name="James T.Y."/>
        </authorList>
    </citation>
    <scope>NUCLEOTIDE SEQUENCE</scope>
    <source>
        <strain evidence="3">AG</strain>
    </source>
</reference>
<dbReference type="Gene3D" id="3.40.1280.10">
    <property type="match status" value="1"/>
</dbReference>
<dbReference type="PANTHER" id="PTHR12150:SF13">
    <property type="entry name" value="METHYLTRANSFERASE C9ORF114-RELATED"/>
    <property type="match status" value="1"/>
</dbReference>
<dbReference type="InterPro" id="IPR029028">
    <property type="entry name" value="Alpha/beta_knot_MTases"/>
</dbReference>
<dbReference type="AlphaFoldDB" id="A0AAD5EG24"/>
<dbReference type="RefSeq" id="XP_051447823.1">
    <property type="nucleotide sequence ID" value="XM_051586296.1"/>
</dbReference>
<dbReference type="Proteomes" id="UP001206595">
    <property type="component" value="Unassembled WGS sequence"/>
</dbReference>
<sequence>MVDSKIGQKRKKPGKSYDNKHRSGPAFDAKRSVTEKTDYVKEMQQSHVSSKKLVLRPRKYTVSIAIPSGILDTAPTQELKTVLAGQIGRLLAIYNVDEIIIYDEKARNAFAASEDNTHTGSGPSNLFLARVLQYLETPQYLRKALVPISKDLRFAALLSPLDSPHHPQLDERTKYREGVTVAKPVKEGRGSWVDVGLKNQIQIERVLKPKVRVTVEMGDGAEKKSTTVSPKTPREVLGLYWGYTIRLAGSFSRVLTESPYKDGYDLTVGVSDRNSEPLAEQTNKLKPFSHMLIAFGGPNGGLQNAIDADEDLQCAGEDANELFDMFIIPSATAGSRTIRTEEGIHMVMTSLQPHIETHGQLNTV</sequence>
<dbReference type="InterPro" id="IPR003750">
    <property type="entry name" value="Put_MeTrfase-C9orf114-like"/>
</dbReference>
<dbReference type="SUPFAM" id="SSF75217">
    <property type="entry name" value="alpha/beta knot"/>
    <property type="match status" value="1"/>
</dbReference>
<evidence type="ECO:0000313" key="4">
    <source>
        <dbReference type="Proteomes" id="UP001206595"/>
    </source>
</evidence>
<keyword evidence="4" id="KW-1185">Reference proteome</keyword>
<evidence type="ECO:0000256" key="2">
    <source>
        <dbReference type="SAM" id="MobiDB-lite"/>
    </source>
</evidence>
<accession>A0AAD5EG24</accession>